<keyword evidence="1" id="KW-0812">Transmembrane</keyword>
<protein>
    <submittedName>
        <fullName evidence="2">Uncharacterized protein</fullName>
    </submittedName>
</protein>
<dbReference type="EMBL" id="MU006809">
    <property type="protein sequence ID" value="KAF2635255.1"/>
    <property type="molecule type" value="Genomic_DNA"/>
</dbReference>
<evidence type="ECO:0000256" key="1">
    <source>
        <dbReference type="SAM" id="Phobius"/>
    </source>
</evidence>
<gene>
    <name evidence="2" type="ORF">P280DRAFT_523345</name>
</gene>
<name>A0A6A6RJB8_9PLEO</name>
<evidence type="ECO:0000313" key="2">
    <source>
        <dbReference type="EMBL" id="KAF2635255.1"/>
    </source>
</evidence>
<dbReference type="OrthoDB" id="4191440at2759"/>
<accession>A0A6A6RJB8</accession>
<dbReference type="AlphaFoldDB" id="A0A6A6RJB8"/>
<feature type="transmembrane region" description="Helical" evidence="1">
    <location>
        <begin position="239"/>
        <end position="259"/>
    </location>
</feature>
<keyword evidence="1" id="KW-0472">Membrane</keyword>
<sequence length="518" mass="59290">MEPPGRMRTCVNSSVLIGTKATIFNWPMIDYPLIVPGGLLRFAIFIPFGVYSSIASGHWNVIKAHQLLQSGGPYNPAIAAGERFAASWGKFGFWWTFAAWLPTILTPVPFNFIFGIIDAVVAIQISLATHAQTGYSPHRVSQCIWPGAHELQRPPGSNESFFDAAARLNATTTDSFKMCKTFAHEFQYGVAVSFFYSSIAFLNLMFCFLRTLYLWRDARKTNNPFWPTVLLDFSTIPKFFAYLLATFLYFIPAILFRCLPISVKSRVRMVRRSSIKAGQIIEEKSGMQLKIIKTKIEDKVHKGGKESGVYVSKGDGVPTNLSEFLSIYDMLILVTQNLHYTDINNLGIVSKSVREAMLPADAYAQRMVHFKMYTCRSDKTQCWVCDTQVCKYCQSPRGLKQTTTYFHLDSCQPYCTPCYFSIVQKPPGITLPQRCTATSNQNFMDPRHCDCAPVTKRWWYGPTHYARHQNIPYILRHVCRECNVLTDEELLEKRQRRTKWELRKGWRHGAKKEDWVLV</sequence>
<feature type="transmembrane region" description="Helical" evidence="1">
    <location>
        <begin position="188"/>
        <end position="215"/>
    </location>
</feature>
<organism evidence="2 3">
    <name type="scientific">Massarina eburnea CBS 473.64</name>
    <dbReference type="NCBI Taxonomy" id="1395130"/>
    <lineage>
        <taxon>Eukaryota</taxon>
        <taxon>Fungi</taxon>
        <taxon>Dikarya</taxon>
        <taxon>Ascomycota</taxon>
        <taxon>Pezizomycotina</taxon>
        <taxon>Dothideomycetes</taxon>
        <taxon>Pleosporomycetidae</taxon>
        <taxon>Pleosporales</taxon>
        <taxon>Massarineae</taxon>
        <taxon>Massarinaceae</taxon>
        <taxon>Massarina</taxon>
    </lineage>
</organism>
<feature type="transmembrane region" description="Helical" evidence="1">
    <location>
        <begin position="33"/>
        <end position="54"/>
    </location>
</feature>
<reference evidence="2" key="1">
    <citation type="journal article" date="2020" name="Stud. Mycol.">
        <title>101 Dothideomycetes genomes: a test case for predicting lifestyles and emergence of pathogens.</title>
        <authorList>
            <person name="Haridas S."/>
            <person name="Albert R."/>
            <person name="Binder M."/>
            <person name="Bloem J."/>
            <person name="Labutti K."/>
            <person name="Salamov A."/>
            <person name="Andreopoulos B."/>
            <person name="Baker S."/>
            <person name="Barry K."/>
            <person name="Bills G."/>
            <person name="Bluhm B."/>
            <person name="Cannon C."/>
            <person name="Castanera R."/>
            <person name="Culley D."/>
            <person name="Daum C."/>
            <person name="Ezra D."/>
            <person name="Gonzalez J."/>
            <person name="Henrissat B."/>
            <person name="Kuo A."/>
            <person name="Liang C."/>
            <person name="Lipzen A."/>
            <person name="Lutzoni F."/>
            <person name="Magnuson J."/>
            <person name="Mondo S."/>
            <person name="Nolan M."/>
            <person name="Ohm R."/>
            <person name="Pangilinan J."/>
            <person name="Park H.-J."/>
            <person name="Ramirez L."/>
            <person name="Alfaro M."/>
            <person name="Sun H."/>
            <person name="Tritt A."/>
            <person name="Yoshinaga Y."/>
            <person name="Zwiers L.-H."/>
            <person name="Turgeon B."/>
            <person name="Goodwin S."/>
            <person name="Spatafora J."/>
            <person name="Crous P."/>
            <person name="Grigoriev I."/>
        </authorList>
    </citation>
    <scope>NUCLEOTIDE SEQUENCE</scope>
    <source>
        <strain evidence="2">CBS 473.64</strain>
    </source>
</reference>
<keyword evidence="3" id="KW-1185">Reference proteome</keyword>
<proteinExistence type="predicted"/>
<evidence type="ECO:0000313" key="3">
    <source>
        <dbReference type="Proteomes" id="UP000799753"/>
    </source>
</evidence>
<dbReference type="Proteomes" id="UP000799753">
    <property type="component" value="Unassembled WGS sequence"/>
</dbReference>
<keyword evidence="1" id="KW-1133">Transmembrane helix</keyword>